<keyword evidence="17" id="KW-0472">Membrane</keyword>
<keyword evidence="11" id="KW-0234">DNA repair</keyword>
<dbReference type="GO" id="GO:0036297">
    <property type="term" value="P:interstrand cross-link repair"/>
    <property type="evidence" value="ECO:0007669"/>
    <property type="project" value="TreeGrafter"/>
</dbReference>
<feature type="region of interest" description="Disordered" evidence="16">
    <location>
        <begin position="667"/>
        <end position="715"/>
    </location>
</feature>
<dbReference type="Gene3D" id="3.40.50.12650">
    <property type="match status" value="1"/>
</dbReference>
<sequence length="1296" mass="144489">MFKSMVLHSQDGIIIHKLYKSYITLISLYFLLLKFITNSCTSFQVLRMNGHLIPNSCIAIDSWRIKTTTVEYIHFLTHIHSDHTVGLTSTWQKPIYCSEITAFLLIERYGVKQKLIQILPLNQSVVVQVFLSHLQSSTFTVTAFDANHCPGAIMLYFQGSFGNVLYTGDFRLSEDIIEMAKKLSGQVDTLYLDNTFCSPRCVFPSQDDCFEEIVDIIRKHPNHKVIIGLRKIGKETLLGRLGVTLNETITVSPESYKLCDLLFSTNVLTTANSSKKTSRLSVVPVEVVTRMLSILNKHSPTIGIIPTAIFTGCTENVMKNPNLYIVPYSDHCSYPELVQFVSALRPNKVLPIVTGTKGPYNSDFSDRLNMSCFDAYLSQPHAVSTNATNLLDSHTETERLTGTVTNSKLSLVKRRMLSTKKKAKAKGVVYCKGFYPIQEPIADKPSALKDGIIFEDKEASFKMCVTSGPPSIDLTVQESESCHSLNEPATQTTYDHPSDLPELINSRISQIDFCPDSLDYEKTASSSNSHEDSINVIDLTSDNKDVADFYVPSDTFQINCTLDNHEQVDSKSVLPEKTLDVNAAEQNTQLQDFGINTEAEETGKTKEKTNQLVKIRSSRHSSKTQDLSNTSKYTKCIKKLCNACDVIDMSEKNGEKVTLLMDWDSNKQVKQRGRAKRKRNRLVEIPSSKVQNRESPSKESSQSSHTRSKKKCINSEIPTILSTSISKQVPLLDVQETNNGAVHPTADTLQHCHEKKQPHSRKEEVANPSAALLPLIPQKRGRGRPKKKDQLSNDKNSKNLVSLIQADRLNRTNTHLRKSAIGKIKRENSPNAAQTKKLVSLICSAVCSALLPLRTKRLIKNEVTHDVAPASCPSGMSDSSQDALKDSLESRKWETSTTNHSLEDLNFLSASDEEYTIKKLSNQVCFNKKSLHIIDSSILVGTQDENKISESESNKLQNQICLKDSIKNTRKIDEFPKIKDTSHSTDEELGDHMCSKDRVENRNTLSKSQAASCVNLPEPSDSTSSALTNHSVLQGKVKETYIKYCAMESSSVGPEEISDYRSVHINNDSSKQTPQGSSCLPVEFPTIKDTSHSTDEELGDHLCSKDRVENRNTLPKSQAASCVNLPELSNSTSSALTNHSVLQGKVKETYIKYCAMESSSVGPEEIRDYISVHINNDSSKQTPQGSSCLPVVRKISETICSDGDLKATLDQTSDEHSSEFTMDTVITGQGSHKSTISNKVHFCYDCFISRFPSAVIENQVKACFVCEKSVQKKIFCDQMFVNTLKDLFFRKDSVKS</sequence>
<dbReference type="GO" id="GO:0008800">
    <property type="term" value="F:beta-lactamase activity"/>
    <property type="evidence" value="ECO:0007669"/>
    <property type="project" value="UniProtKB-EC"/>
</dbReference>
<accession>A0A2C9JV98</accession>
<dbReference type="InterPro" id="IPR036866">
    <property type="entry name" value="RibonucZ/Hydroxyglut_hydro"/>
</dbReference>
<dbReference type="VEuPathDB" id="VectorBase:BGLB008568"/>
<keyword evidence="17" id="KW-1133">Transmembrane helix</keyword>
<keyword evidence="17" id="KW-0812">Transmembrane</keyword>
<evidence type="ECO:0000256" key="5">
    <source>
        <dbReference type="ARBA" id="ARBA00012865"/>
    </source>
</evidence>
<dbReference type="GO" id="GO:0005634">
    <property type="term" value="C:nucleus"/>
    <property type="evidence" value="ECO:0007669"/>
    <property type="project" value="UniProtKB-SubCell"/>
</dbReference>
<feature type="compositionally biased region" description="Basic and acidic residues" evidence="16">
    <location>
        <begin position="751"/>
        <end position="765"/>
    </location>
</feature>
<feature type="compositionally biased region" description="Basic residues" evidence="16">
    <location>
        <begin position="669"/>
        <end position="680"/>
    </location>
</feature>
<dbReference type="SUPFAM" id="SSF56281">
    <property type="entry name" value="Metallo-hydrolase/oxidoreductase"/>
    <property type="match status" value="1"/>
</dbReference>
<feature type="region of interest" description="Disordered" evidence="16">
    <location>
        <begin position="751"/>
        <end position="799"/>
    </location>
</feature>
<dbReference type="GO" id="GO:0000723">
    <property type="term" value="P:telomere maintenance"/>
    <property type="evidence" value="ECO:0007669"/>
    <property type="project" value="TreeGrafter"/>
</dbReference>
<dbReference type="Proteomes" id="UP000076420">
    <property type="component" value="Unassembled WGS sequence"/>
</dbReference>
<evidence type="ECO:0000256" key="7">
    <source>
        <dbReference type="ARBA" id="ARBA00022722"/>
    </source>
</evidence>
<evidence type="ECO:0000256" key="3">
    <source>
        <dbReference type="ARBA" id="ARBA00004574"/>
    </source>
</evidence>
<evidence type="ECO:0000256" key="8">
    <source>
        <dbReference type="ARBA" id="ARBA00022763"/>
    </source>
</evidence>
<comment type="catalytic activity">
    <reaction evidence="1">
        <text>a beta-lactam + H2O = a substituted beta-amino acid</text>
        <dbReference type="Rhea" id="RHEA:20401"/>
        <dbReference type="ChEBI" id="CHEBI:15377"/>
        <dbReference type="ChEBI" id="CHEBI:35627"/>
        <dbReference type="ChEBI" id="CHEBI:140347"/>
        <dbReference type="EC" id="3.5.2.6"/>
    </reaction>
</comment>
<evidence type="ECO:0000256" key="16">
    <source>
        <dbReference type="SAM" id="MobiDB-lite"/>
    </source>
</evidence>
<protein>
    <recommendedName>
        <fullName evidence="13">5' exonuclease Apollo</fullName>
        <ecNumber evidence="5">3.5.2.6</ecNumber>
    </recommendedName>
    <alternativeName>
        <fullName evidence="14">DNA cross-link repair 1B protein</fullName>
    </alternativeName>
    <alternativeName>
        <fullName evidence="15">SNM1 homolog B</fullName>
    </alternativeName>
</protein>
<dbReference type="KEGG" id="bgt:106069574"/>
<evidence type="ECO:0000256" key="6">
    <source>
        <dbReference type="ARBA" id="ARBA00022454"/>
    </source>
</evidence>
<proteinExistence type="inferred from homology"/>
<dbReference type="EC" id="3.5.2.6" evidence="5"/>
<comment type="similarity">
    <text evidence="4">Belongs to the DNA repair metallo-beta-lactamase (DRMBL) family.</text>
</comment>
<dbReference type="GO" id="GO:0000781">
    <property type="term" value="C:chromosome, telomeric region"/>
    <property type="evidence" value="ECO:0007669"/>
    <property type="project" value="UniProtKB-SubCell"/>
</dbReference>
<evidence type="ECO:0000313" key="19">
    <source>
        <dbReference type="EnsemblMetazoa" id="BGLB008568-PD"/>
    </source>
</evidence>
<organism evidence="19 20">
    <name type="scientific">Biomphalaria glabrata</name>
    <name type="common">Bloodfluke planorb</name>
    <name type="synonym">Freshwater snail</name>
    <dbReference type="NCBI Taxonomy" id="6526"/>
    <lineage>
        <taxon>Eukaryota</taxon>
        <taxon>Metazoa</taxon>
        <taxon>Spiralia</taxon>
        <taxon>Lophotrochozoa</taxon>
        <taxon>Mollusca</taxon>
        <taxon>Gastropoda</taxon>
        <taxon>Heterobranchia</taxon>
        <taxon>Euthyneura</taxon>
        <taxon>Panpulmonata</taxon>
        <taxon>Hygrophila</taxon>
        <taxon>Lymnaeoidea</taxon>
        <taxon>Planorbidae</taxon>
        <taxon>Biomphalaria</taxon>
    </lineage>
</organism>
<dbReference type="GO" id="GO:0003684">
    <property type="term" value="F:damaged DNA binding"/>
    <property type="evidence" value="ECO:0007669"/>
    <property type="project" value="TreeGrafter"/>
</dbReference>
<gene>
    <name evidence="19" type="primary">106069574</name>
</gene>
<evidence type="ECO:0000256" key="13">
    <source>
        <dbReference type="ARBA" id="ARBA00039555"/>
    </source>
</evidence>
<dbReference type="EnsemblMetazoa" id="BGLB008568-RD">
    <property type="protein sequence ID" value="BGLB008568-PD"/>
    <property type="gene ID" value="BGLB008568"/>
</dbReference>
<evidence type="ECO:0000256" key="4">
    <source>
        <dbReference type="ARBA" id="ARBA00010304"/>
    </source>
</evidence>
<reference evidence="19" key="1">
    <citation type="submission" date="2020-05" db="UniProtKB">
        <authorList>
            <consortium name="EnsemblMetazoa"/>
        </authorList>
    </citation>
    <scope>IDENTIFICATION</scope>
    <source>
        <strain evidence="19">BB02</strain>
    </source>
</reference>
<dbReference type="Gene3D" id="3.60.15.10">
    <property type="entry name" value="Ribonuclease Z/Hydroxyacylglutathione hydrolase-like"/>
    <property type="match status" value="1"/>
</dbReference>
<evidence type="ECO:0000256" key="9">
    <source>
        <dbReference type="ARBA" id="ARBA00022801"/>
    </source>
</evidence>
<evidence type="ECO:0000256" key="11">
    <source>
        <dbReference type="ARBA" id="ARBA00023204"/>
    </source>
</evidence>
<dbReference type="SMART" id="SM00849">
    <property type="entry name" value="Lactamase_B"/>
    <property type="match status" value="1"/>
</dbReference>
<dbReference type="GO" id="GO:0006303">
    <property type="term" value="P:double-strand break repair via nonhomologous end joining"/>
    <property type="evidence" value="ECO:0007669"/>
    <property type="project" value="TreeGrafter"/>
</dbReference>
<keyword evidence="9" id="KW-0378">Hydrolase</keyword>
<evidence type="ECO:0000256" key="12">
    <source>
        <dbReference type="ARBA" id="ARBA00023242"/>
    </source>
</evidence>
<keyword evidence="12" id="KW-0539">Nucleus</keyword>
<evidence type="ECO:0000256" key="15">
    <source>
        <dbReference type="ARBA" id="ARBA00042738"/>
    </source>
</evidence>
<evidence type="ECO:0000256" key="14">
    <source>
        <dbReference type="ARBA" id="ARBA00041693"/>
    </source>
</evidence>
<keyword evidence="10" id="KW-0779">Telomere</keyword>
<dbReference type="GO" id="GO:0035312">
    <property type="term" value="F:5'-3' DNA exonuclease activity"/>
    <property type="evidence" value="ECO:0007669"/>
    <property type="project" value="TreeGrafter"/>
</dbReference>
<dbReference type="PANTHER" id="PTHR23240">
    <property type="entry name" value="DNA CROSS-LINK REPAIR PROTEIN PSO2/SNM1-RELATED"/>
    <property type="match status" value="1"/>
</dbReference>
<feature type="compositionally biased region" description="Polar residues" evidence="16">
    <location>
        <begin position="1066"/>
        <end position="1078"/>
    </location>
</feature>
<feature type="compositionally biased region" description="Basic and acidic residues" evidence="16">
    <location>
        <begin position="1089"/>
        <end position="1098"/>
    </location>
</feature>
<dbReference type="Pfam" id="PF07522">
    <property type="entry name" value="DRMBL"/>
    <property type="match status" value="1"/>
</dbReference>
<evidence type="ECO:0000259" key="18">
    <source>
        <dbReference type="SMART" id="SM00849"/>
    </source>
</evidence>
<keyword evidence="7" id="KW-0540">Nuclease</keyword>
<feature type="region of interest" description="Disordered" evidence="16">
    <location>
        <begin position="870"/>
        <end position="890"/>
    </location>
</feature>
<evidence type="ECO:0000256" key="2">
    <source>
        <dbReference type="ARBA" id="ARBA00004123"/>
    </source>
</evidence>
<evidence type="ECO:0000256" key="17">
    <source>
        <dbReference type="SAM" id="Phobius"/>
    </source>
</evidence>
<dbReference type="OrthoDB" id="262529at2759"/>
<dbReference type="PANTHER" id="PTHR23240:SF26">
    <property type="entry name" value="5' EXONUCLEASE APOLLO"/>
    <property type="match status" value="1"/>
</dbReference>
<feature type="compositionally biased region" description="Basic and acidic residues" evidence="16">
    <location>
        <begin position="788"/>
        <end position="797"/>
    </location>
</feature>
<dbReference type="InterPro" id="IPR011084">
    <property type="entry name" value="DRMBL"/>
</dbReference>
<evidence type="ECO:0000313" key="20">
    <source>
        <dbReference type="Proteomes" id="UP000076420"/>
    </source>
</evidence>
<dbReference type="InterPro" id="IPR001279">
    <property type="entry name" value="Metallo-B-lactamas"/>
</dbReference>
<name>A0A2C9JV98_BIOGL</name>
<evidence type="ECO:0000256" key="1">
    <source>
        <dbReference type="ARBA" id="ARBA00001526"/>
    </source>
</evidence>
<feature type="domain" description="Metallo-beta-lactamase" evidence="18">
    <location>
        <begin position="47"/>
        <end position="223"/>
    </location>
</feature>
<feature type="transmembrane region" description="Helical" evidence="17">
    <location>
        <begin position="21"/>
        <end position="37"/>
    </location>
</feature>
<dbReference type="STRING" id="6526.A0A2C9JV98"/>
<keyword evidence="6" id="KW-0158">Chromosome</keyword>
<comment type="subcellular location">
    <subcellularLocation>
        <location evidence="3">Chromosome</location>
        <location evidence="3">Telomere</location>
    </subcellularLocation>
    <subcellularLocation>
        <location evidence="2">Nucleus</location>
    </subcellularLocation>
</comment>
<feature type="region of interest" description="Disordered" evidence="16">
    <location>
        <begin position="1066"/>
        <end position="1098"/>
    </location>
</feature>
<evidence type="ECO:0000256" key="10">
    <source>
        <dbReference type="ARBA" id="ARBA00022895"/>
    </source>
</evidence>
<dbReference type="VEuPathDB" id="VectorBase:BGLAX_042212"/>
<keyword evidence="8" id="KW-0227">DNA damage</keyword>